<evidence type="ECO:0000313" key="2">
    <source>
        <dbReference type="Proteomes" id="UP000006643"/>
    </source>
</evidence>
<sequence length="102" mass="11449">MEVVKWEIGEDSPETTMQPNRAVCTRIFAGPMRRDEATMAEPELPLVRCPLQNKPNILNGYEHSLYLKNGQSEMKIVGDPSASECETIEIELTLKSAKKKAD</sequence>
<keyword evidence="2" id="KW-1185">Reference proteome</keyword>
<dbReference type="RefSeq" id="XP_002898781.1">
    <property type="nucleotide sequence ID" value="XM_002898735.1"/>
</dbReference>
<dbReference type="AlphaFoldDB" id="D0NQH4"/>
<reference evidence="2" key="1">
    <citation type="journal article" date="2009" name="Nature">
        <title>Genome sequence and analysis of the Irish potato famine pathogen Phytophthora infestans.</title>
        <authorList>
            <consortium name="The Broad Institute Genome Sequencing Platform"/>
            <person name="Haas B.J."/>
            <person name="Kamoun S."/>
            <person name="Zody M.C."/>
            <person name="Jiang R.H."/>
            <person name="Handsaker R.E."/>
            <person name="Cano L.M."/>
            <person name="Grabherr M."/>
            <person name="Kodira C.D."/>
            <person name="Raffaele S."/>
            <person name="Torto-Alalibo T."/>
            <person name="Bozkurt T.O."/>
            <person name="Ah-Fong A.M."/>
            <person name="Alvarado L."/>
            <person name="Anderson V.L."/>
            <person name="Armstrong M.R."/>
            <person name="Avrova A."/>
            <person name="Baxter L."/>
            <person name="Beynon J."/>
            <person name="Boevink P.C."/>
            <person name="Bollmann S.R."/>
            <person name="Bos J.I."/>
            <person name="Bulone V."/>
            <person name="Cai G."/>
            <person name="Cakir C."/>
            <person name="Carrington J.C."/>
            <person name="Chawner M."/>
            <person name="Conti L."/>
            <person name="Costanzo S."/>
            <person name="Ewan R."/>
            <person name="Fahlgren N."/>
            <person name="Fischbach M.A."/>
            <person name="Fugelstad J."/>
            <person name="Gilroy E.M."/>
            <person name="Gnerre S."/>
            <person name="Green P.J."/>
            <person name="Grenville-Briggs L.J."/>
            <person name="Griffith J."/>
            <person name="Grunwald N.J."/>
            <person name="Horn K."/>
            <person name="Horner N.R."/>
            <person name="Hu C.H."/>
            <person name="Huitema E."/>
            <person name="Jeong D.H."/>
            <person name="Jones A.M."/>
            <person name="Jones J.D."/>
            <person name="Jones R.W."/>
            <person name="Karlsson E.K."/>
            <person name="Kunjeti S.G."/>
            <person name="Lamour K."/>
            <person name="Liu Z."/>
            <person name="Ma L."/>
            <person name="Maclean D."/>
            <person name="Chibucos M.C."/>
            <person name="McDonald H."/>
            <person name="McWalters J."/>
            <person name="Meijer H.J."/>
            <person name="Morgan W."/>
            <person name="Morris P.F."/>
            <person name="Munro C.A."/>
            <person name="O'Neill K."/>
            <person name="Ospina-Giraldo M."/>
            <person name="Pinzon A."/>
            <person name="Pritchard L."/>
            <person name="Ramsahoye B."/>
            <person name="Ren Q."/>
            <person name="Restrepo S."/>
            <person name="Roy S."/>
            <person name="Sadanandom A."/>
            <person name="Savidor A."/>
            <person name="Schornack S."/>
            <person name="Schwartz D.C."/>
            <person name="Schumann U.D."/>
            <person name="Schwessinger B."/>
            <person name="Seyer L."/>
            <person name="Sharpe T."/>
            <person name="Silvar C."/>
            <person name="Song J."/>
            <person name="Studholme D.J."/>
            <person name="Sykes S."/>
            <person name="Thines M."/>
            <person name="van de Vondervoort P.J."/>
            <person name="Phuntumart V."/>
            <person name="Wawra S."/>
            <person name="Weide R."/>
            <person name="Win J."/>
            <person name="Young C."/>
            <person name="Zhou S."/>
            <person name="Fry W."/>
            <person name="Meyers B.C."/>
            <person name="van West P."/>
            <person name="Ristaino J."/>
            <person name="Govers F."/>
            <person name="Birch P.R."/>
            <person name="Whisson S.C."/>
            <person name="Judelson H.S."/>
            <person name="Nusbaum C."/>
        </authorList>
    </citation>
    <scope>NUCLEOTIDE SEQUENCE [LARGE SCALE GENOMIC DNA]</scope>
    <source>
        <strain evidence="2">T30-4</strain>
    </source>
</reference>
<dbReference type="InParanoid" id="D0NQH4"/>
<name>D0NQH4_PHYIT</name>
<gene>
    <name evidence="1" type="ORF">PITG_15346</name>
</gene>
<evidence type="ECO:0000313" key="1">
    <source>
        <dbReference type="EMBL" id="EEY62906.1"/>
    </source>
</evidence>
<dbReference type="Proteomes" id="UP000006643">
    <property type="component" value="Unassembled WGS sequence"/>
</dbReference>
<dbReference type="EMBL" id="DS028152">
    <property type="protein sequence ID" value="EEY62906.1"/>
    <property type="molecule type" value="Genomic_DNA"/>
</dbReference>
<accession>D0NQH4</accession>
<dbReference type="HOGENOM" id="CLU_2282947_0_0_1"/>
<organism evidence="1 2">
    <name type="scientific">Phytophthora infestans (strain T30-4)</name>
    <name type="common">Potato late blight agent</name>
    <dbReference type="NCBI Taxonomy" id="403677"/>
    <lineage>
        <taxon>Eukaryota</taxon>
        <taxon>Sar</taxon>
        <taxon>Stramenopiles</taxon>
        <taxon>Oomycota</taxon>
        <taxon>Peronosporomycetes</taxon>
        <taxon>Peronosporales</taxon>
        <taxon>Peronosporaceae</taxon>
        <taxon>Phytophthora</taxon>
    </lineage>
</organism>
<dbReference type="KEGG" id="pif:PITG_15346"/>
<dbReference type="VEuPathDB" id="FungiDB:PITG_15346"/>
<dbReference type="GeneID" id="9479311"/>
<protein>
    <submittedName>
        <fullName evidence="1">Uncharacterized protein</fullName>
    </submittedName>
</protein>
<proteinExistence type="predicted"/>